<accession>A0ABS5FT12</accession>
<feature type="signal peptide" evidence="1">
    <location>
        <begin position="1"/>
        <end position="22"/>
    </location>
</feature>
<protein>
    <recommendedName>
        <fullName evidence="4">Transporter</fullName>
    </recommendedName>
</protein>
<reference evidence="3" key="1">
    <citation type="journal article" date="2021" name="ISME J.">
        <title>Evolutionary origin and ecological implication of a unique nif island in free-living Bradyrhizobium lineages.</title>
        <authorList>
            <person name="Tao J."/>
        </authorList>
    </citation>
    <scope>NUCLEOTIDE SEQUENCE [LARGE SCALE GENOMIC DNA]</scope>
    <source>
        <strain evidence="3">SZCCT0434</strain>
    </source>
</reference>
<dbReference type="EMBL" id="JAFCJH010000046">
    <property type="protein sequence ID" value="MBR0799968.1"/>
    <property type="molecule type" value="Genomic_DNA"/>
</dbReference>
<evidence type="ECO:0008006" key="4">
    <source>
        <dbReference type="Google" id="ProtNLM"/>
    </source>
</evidence>
<evidence type="ECO:0000313" key="3">
    <source>
        <dbReference type="Proteomes" id="UP001315278"/>
    </source>
</evidence>
<proteinExistence type="predicted"/>
<feature type="chain" id="PRO_5046351975" description="Transporter" evidence="1">
    <location>
        <begin position="23"/>
        <end position="322"/>
    </location>
</feature>
<organism evidence="2 3">
    <name type="scientific">Bradyrhizobium jicamae</name>
    <dbReference type="NCBI Taxonomy" id="280332"/>
    <lineage>
        <taxon>Bacteria</taxon>
        <taxon>Pseudomonadati</taxon>
        <taxon>Pseudomonadota</taxon>
        <taxon>Alphaproteobacteria</taxon>
        <taxon>Hyphomicrobiales</taxon>
        <taxon>Nitrobacteraceae</taxon>
        <taxon>Bradyrhizobium</taxon>
    </lineage>
</organism>
<evidence type="ECO:0000313" key="2">
    <source>
        <dbReference type="EMBL" id="MBR0799968.1"/>
    </source>
</evidence>
<keyword evidence="3" id="KW-1185">Reference proteome</keyword>
<evidence type="ECO:0000256" key="1">
    <source>
        <dbReference type="SAM" id="SignalP"/>
    </source>
</evidence>
<keyword evidence="1" id="KW-0732">Signal</keyword>
<dbReference type="Proteomes" id="UP001315278">
    <property type="component" value="Unassembled WGS sequence"/>
</dbReference>
<comment type="caution">
    <text evidence="2">The sequence shown here is derived from an EMBL/GenBank/DDBJ whole genome shotgun (WGS) entry which is preliminary data.</text>
</comment>
<gene>
    <name evidence="2" type="ORF">JQ615_31840</name>
</gene>
<dbReference type="RefSeq" id="WP_212494562.1">
    <property type="nucleotide sequence ID" value="NZ_JAFCJH010000046.1"/>
</dbReference>
<name>A0ABS5FT12_9BRAD</name>
<sequence>MRKYTSILAVAALSVWTQSARAHGIAGNRYFDGTMTFDDPAVADEAIVPDFSYLSYPTQESNVLESRINWSFARLLTPTLAATLDSGWIHQNWLIGHTSGFDKTSLGLKYEAYRDNKHEALASVSLAWGIAHSGAVGVGADAPNTIQAGVTFGKGFGDLPDSLSWLRPFAITGAIVDEEPVGQAGRALAPNLATGTFLSVSSPAVQTLHWGFSIQYSTLYLTRRFDGGAPKEEPLNQWVPLVEFRFDSPSGQKTVATANPGVAYVAVTWQASAEIILPMNHAGGNGPGFRAQMLLFLDDLIPLVFGKPLLTGAPPENRQITW</sequence>